<keyword evidence="4" id="KW-1185">Reference proteome</keyword>
<feature type="transmembrane region" description="Helical" evidence="2">
    <location>
        <begin position="31"/>
        <end position="53"/>
    </location>
</feature>
<evidence type="ECO:0000313" key="3">
    <source>
        <dbReference type="EMBL" id="EAZ02815.1"/>
    </source>
</evidence>
<dbReference type="EMBL" id="CM000132">
    <property type="protein sequence ID" value="EAZ02815.1"/>
    <property type="molecule type" value="Genomic_DNA"/>
</dbReference>
<evidence type="ECO:0000313" key="4">
    <source>
        <dbReference type="Proteomes" id="UP000007015"/>
    </source>
</evidence>
<dbReference type="OMA" id="WCPLLMI"/>
<organism evidence="3 4">
    <name type="scientific">Oryza sativa subsp. indica</name>
    <name type="common">Rice</name>
    <dbReference type="NCBI Taxonomy" id="39946"/>
    <lineage>
        <taxon>Eukaryota</taxon>
        <taxon>Viridiplantae</taxon>
        <taxon>Streptophyta</taxon>
        <taxon>Embryophyta</taxon>
        <taxon>Tracheophyta</taxon>
        <taxon>Spermatophyta</taxon>
        <taxon>Magnoliopsida</taxon>
        <taxon>Liliopsida</taxon>
        <taxon>Poales</taxon>
        <taxon>Poaceae</taxon>
        <taxon>BOP clade</taxon>
        <taxon>Oryzoideae</taxon>
        <taxon>Oryzeae</taxon>
        <taxon>Oryzinae</taxon>
        <taxon>Oryza</taxon>
        <taxon>Oryza sativa</taxon>
    </lineage>
</organism>
<dbReference type="Proteomes" id="UP000007015">
    <property type="component" value="Chromosome 7"/>
</dbReference>
<dbReference type="HOGENOM" id="CLU_2137650_0_0_1"/>
<name>A2YIA4_ORYSI</name>
<keyword evidence="2" id="KW-1133">Transmembrane helix</keyword>
<dbReference type="Gramene" id="BGIOSGA024801-TA">
    <property type="protein sequence ID" value="BGIOSGA024801-PA"/>
    <property type="gene ID" value="BGIOSGA024801"/>
</dbReference>
<protein>
    <submittedName>
        <fullName evidence="3">Uncharacterized protein</fullName>
    </submittedName>
</protein>
<reference evidence="3 4" key="1">
    <citation type="journal article" date="2005" name="PLoS Biol.">
        <title>The genomes of Oryza sativa: a history of duplications.</title>
        <authorList>
            <person name="Yu J."/>
            <person name="Wang J."/>
            <person name="Lin W."/>
            <person name="Li S."/>
            <person name="Li H."/>
            <person name="Zhou J."/>
            <person name="Ni P."/>
            <person name="Dong W."/>
            <person name="Hu S."/>
            <person name="Zeng C."/>
            <person name="Zhang J."/>
            <person name="Zhang Y."/>
            <person name="Li R."/>
            <person name="Xu Z."/>
            <person name="Li S."/>
            <person name="Li X."/>
            <person name="Zheng H."/>
            <person name="Cong L."/>
            <person name="Lin L."/>
            <person name="Yin J."/>
            <person name="Geng J."/>
            <person name="Li G."/>
            <person name="Shi J."/>
            <person name="Liu J."/>
            <person name="Lv H."/>
            <person name="Li J."/>
            <person name="Wang J."/>
            <person name="Deng Y."/>
            <person name="Ran L."/>
            <person name="Shi X."/>
            <person name="Wang X."/>
            <person name="Wu Q."/>
            <person name="Li C."/>
            <person name="Ren X."/>
            <person name="Wang J."/>
            <person name="Wang X."/>
            <person name="Li D."/>
            <person name="Liu D."/>
            <person name="Zhang X."/>
            <person name="Ji Z."/>
            <person name="Zhao W."/>
            <person name="Sun Y."/>
            <person name="Zhang Z."/>
            <person name="Bao J."/>
            <person name="Han Y."/>
            <person name="Dong L."/>
            <person name="Ji J."/>
            <person name="Chen P."/>
            <person name="Wu S."/>
            <person name="Liu J."/>
            <person name="Xiao Y."/>
            <person name="Bu D."/>
            <person name="Tan J."/>
            <person name="Yang L."/>
            <person name="Ye C."/>
            <person name="Zhang J."/>
            <person name="Xu J."/>
            <person name="Zhou Y."/>
            <person name="Yu Y."/>
            <person name="Zhang B."/>
            <person name="Zhuang S."/>
            <person name="Wei H."/>
            <person name="Liu B."/>
            <person name="Lei M."/>
            <person name="Yu H."/>
            <person name="Li Y."/>
            <person name="Xu H."/>
            <person name="Wei S."/>
            <person name="He X."/>
            <person name="Fang L."/>
            <person name="Zhang Z."/>
            <person name="Zhang Y."/>
            <person name="Huang X."/>
            <person name="Su Z."/>
            <person name="Tong W."/>
            <person name="Li J."/>
            <person name="Tong Z."/>
            <person name="Li S."/>
            <person name="Ye J."/>
            <person name="Wang L."/>
            <person name="Fang L."/>
            <person name="Lei T."/>
            <person name="Chen C."/>
            <person name="Chen H."/>
            <person name="Xu Z."/>
            <person name="Li H."/>
            <person name="Huang H."/>
            <person name="Zhang F."/>
            <person name="Xu H."/>
            <person name="Li N."/>
            <person name="Zhao C."/>
            <person name="Li S."/>
            <person name="Dong L."/>
            <person name="Huang Y."/>
            <person name="Li L."/>
            <person name="Xi Y."/>
            <person name="Qi Q."/>
            <person name="Li W."/>
            <person name="Zhang B."/>
            <person name="Hu W."/>
            <person name="Zhang Y."/>
            <person name="Tian X."/>
            <person name="Jiao Y."/>
            <person name="Liang X."/>
            <person name="Jin J."/>
            <person name="Gao L."/>
            <person name="Zheng W."/>
            <person name="Hao B."/>
            <person name="Liu S."/>
            <person name="Wang W."/>
            <person name="Yuan L."/>
            <person name="Cao M."/>
            <person name="McDermott J."/>
            <person name="Samudrala R."/>
            <person name="Wang J."/>
            <person name="Wong G.K."/>
            <person name="Yang H."/>
        </authorList>
    </citation>
    <scope>NUCLEOTIDE SEQUENCE [LARGE SCALE GENOMIC DNA]</scope>
    <source>
        <strain evidence="4">cv. 93-11</strain>
    </source>
</reference>
<evidence type="ECO:0000256" key="1">
    <source>
        <dbReference type="SAM" id="MobiDB-lite"/>
    </source>
</evidence>
<proteinExistence type="predicted"/>
<feature type="region of interest" description="Disordered" evidence="1">
    <location>
        <begin position="1"/>
        <end position="23"/>
    </location>
</feature>
<accession>A2YIA4</accession>
<dbReference type="AlphaFoldDB" id="A2YIA4"/>
<keyword evidence="2" id="KW-0812">Transmembrane</keyword>
<keyword evidence="2" id="KW-0472">Membrane</keyword>
<evidence type="ECO:0000256" key="2">
    <source>
        <dbReference type="SAM" id="Phobius"/>
    </source>
</evidence>
<gene>
    <name evidence="3" type="ORF">OsI_24940</name>
</gene>
<sequence length="113" mass="12269">MAAVDDDAYSSASWCRGGGGRRRQPPLLSCWCPLLMIAELLSIGSALLVAMVISDGDGGIGGRTARQSFHPKDYRGLSSMTRTTASIANFFNAKARQLSFFSFSKAAKRRLYE</sequence>